<evidence type="ECO:0000256" key="3">
    <source>
        <dbReference type="SAM" id="SignalP"/>
    </source>
</evidence>
<gene>
    <name evidence="4" type="ORF">ACHAWU_003399</name>
</gene>
<evidence type="ECO:0000313" key="4">
    <source>
        <dbReference type="EMBL" id="KAL3766643.1"/>
    </source>
</evidence>
<keyword evidence="2" id="KW-0472">Membrane</keyword>
<feature type="region of interest" description="Disordered" evidence="1">
    <location>
        <begin position="132"/>
        <end position="160"/>
    </location>
</feature>
<evidence type="ECO:0000256" key="1">
    <source>
        <dbReference type="SAM" id="MobiDB-lite"/>
    </source>
</evidence>
<keyword evidence="5" id="KW-1185">Reference proteome</keyword>
<dbReference type="AlphaFoldDB" id="A0ABD3MUK1"/>
<name>A0ABD3MUK1_9STRA</name>
<feature type="signal peptide" evidence="3">
    <location>
        <begin position="1"/>
        <end position="21"/>
    </location>
</feature>
<feature type="chain" id="PRO_5044828397" evidence="3">
    <location>
        <begin position="22"/>
        <end position="160"/>
    </location>
</feature>
<feature type="compositionally biased region" description="Basic and acidic residues" evidence="1">
    <location>
        <begin position="138"/>
        <end position="154"/>
    </location>
</feature>
<evidence type="ECO:0000313" key="5">
    <source>
        <dbReference type="Proteomes" id="UP001530293"/>
    </source>
</evidence>
<organism evidence="4 5">
    <name type="scientific">Discostella pseudostelligera</name>
    <dbReference type="NCBI Taxonomy" id="259834"/>
    <lineage>
        <taxon>Eukaryota</taxon>
        <taxon>Sar</taxon>
        <taxon>Stramenopiles</taxon>
        <taxon>Ochrophyta</taxon>
        <taxon>Bacillariophyta</taxon>
        <taxon>Coscinodiscophyceae</taxon>
        <taxon>Thalassiosirophycidae</taxon>
        <taxon>Stephanodiscales</taxon>
        <taxon>Stephanodiscaceae</taxon>
        <taxon>Discostella</taxon>
    </lineage>
</organism>
<accession>A0ABD3MUK1</accession>
<dbReference type="EMBL" id="JALLBG020000082">
    <property type="protein sequence ID" value="KAL3766643.1"/>
    <property type="molecule type" value="Genomic_DNA"/>
</dbReference>
<keyword evidence="2" id="KW-1133">Transmembrane helix</keyword>
<comment type="caution">
    <text evidence="4">The sequence shown here is derived from an EMBL/GenBank/DDBJ whole genome shotgun (WGS) entry which is preliminary data.</text>
</comment>
<proteinExistence type="predicted"/>
<reference evidence="4 5" key="1">
    <citation type="submission" date="2024-10" db="EMBL/GenBank/DDBJ databases">
        <title>Updated reference genomes for cyclostephanoid diatoms.</title>
        <authorList>
            <person name="Roberts W.R."/>
            <person name="Alverson A.J."/>
        </authorList>
    </citation>
    <scope>NUCLEOTIDE SEQUENCE [LARGE SCALE GENOMIC DNA]</scope>
    <source>
        <strain evidence="4 5">AJA232-27</strain>
    </source>
</reference>
<evidence type="ECO:0000256" key="2">
    <source>
        <dbReference type="SAM" id="Phobius"/>
    </source>
</evidence>
<feature type="transmembrane region" description="Helical" evidence="2">
    <location>
        <begin position="61"/>
        <end position="82"/>
    </location>
</feature>
<dbReference type="Proteomes" id="UP001530293">
    <property type="component" value="Unassembled WGS sequence"/>
</dbReference>
<sequence length="160" mass="16513">MKSIATTILCLSAPLTTLGFAFVPSSASRSSISIKNAQPPKNTHRSNKSASSRLSMVDSNILMGGGIAIAGLAAGIGLVAFAEGMGERSKARGGGLSEGMATKLVGGLLEDVEVDTVSDLSSLTEKLEAALKESGGADAKELEMKEEDKRRIAEEADDGW</sequence>
<keyword evidence="2" id="KW-0812">Transmembrane</keyword>
<feature type="region of interest" description="Disordered" evidence="1">
    <location>
        <begin position="32"/>
        <end position="51"/>
    </location>
</feature>
<protein>
    <submittedName>
        <fullName evidence="4">Uncharacterized protein</fullName>
    </submittedName>
</protein>
<keyword evidence="3" id="KW-0732">Signal</keyword>